<dbReference type="InterPro" id="IPR029063">
    <property type="entry name" value="SAM-dependent_MTases_sf"/>
</dbReference>
<dbReference type="Gene3D" id="3.40.50.150">
    <property type="entry name" value="Vaccinia Virus protein VP39"/>
    <property type="match status" value="1"/>
</dbReference>
<dbReference type="AlphaFoldDB" id="A0A9X3WDQ1"/>
<dbReference type="Pfam" id="PF04816">
    <property type="entry name" value="TrmK"/>
    <property type="match status" value="1"/>
</dbReference>
<dbReference type="RefSeq" id="WP_272444502.1">
    <property type="nucleotide sequence ID" value="NZ_JAMQKC010000001.1"/>
</dbReference>
<sequence>MNQLMLSERLKTVATYIPKKANFADIGSDHAYLPCYVCTKDIEAKAIAGEVNEGPFQSAVTNVKHYNLSSRIDVRKGNGLAILKESEVEQIVIAGMGGSLITTILEEGKAKLDKVNRIITQPNVDASSIRTWFYQNGFDLVKERIVKEDGHIYEVLVADRGNANSNYHPTLVKKQLLFGPLLLQEKSEPFIEKWQVEKDRKERAVKQMMQAKELDHAKLDCFKEEIQMIKEVLS</sequence>
<keyword evidence="2" id="KW-1185">Reference proteome</keyword>
<evidence type="ECO:0000313" key="1">
    <source>
        <dbReference type="EMBL" id="MDC3415544.1"/>
    </source>
</evidence>
<dbReference type="Gene3D" id="1.10.287.1890">
    <property type="match status" value="1"/>
</dbReference>
<name>A0A9X3WDQ1_9BACI</name>
<accession>A0A9X3WDQ1</accession>
<dbReference type="EMBL" id="JAMQKC010000001">
    <property type="protein sequence ID" value="MDC3415544.1"/>
    <property type="molecule type" value="Genomic_DNA"/>
</dbReference>
<dbReference type="InterPro" id="IPR006901">
    <property type="entry name" value="TrmK"/>
</dbReference>
<dbReference type="PIRSF" id="PIRSF018637">
    <property type="entry name" value="TrmK"/>
    <property type="match status" value="1"/>
</dbReference>
<comment type="caution">
    <text evidence="1">The sequence shown here is derived from an EMBL/GenBank/DDBJ whole genome shotgun (WGS) entry which is preliminary data.</text>
</comment>
<protein>
    <submittedName>
        <fullName evidence="1">tRNA (Adenine(22)-N(1))-methyltransferase TrmK</fullName>
    </submittedName>
</protein>
<dbReference type="Proteomes" id="UP001145069">
    <property type="component" value="Unassembled WGS sequence"/>
</dbReference>
<organism evidence="1 2">
    <name type="scientific">Aquibacillus salsiterrae</name>
    <dbReference type="NCBI Taxonomy" id="2950439"/>
    <lineage>
        <taxon>Bacteria</taxon>
        <taxon>Bacillati</taxon>
        <taxon>Bacillota</taxon>
        <taxon>Bacilli</taxon>
        <taxon>Bacillales</taxon>
        <taxon>Bacillaceae</taxon>
        <taxon>Aquibacillus</taxon>
    </lineage>
</organism>
<proteinExistence type="predicted"/>
<evidence type="ECO:0000313" key="2">
    <source>
        <dbReference type="Proteomes" id="UP001145069"/>
    </source>
</evidence>
<gene>
    <name evidence="1" type="ORF">NC799_01295</name>
</gene>
<reference evidence="1" key="1">
    <citation type="submission" date="2022-06" db="EMBL/GenBank/DDBJ databases">
        <title>Aquibacillus sp. a new bacterium isolated from soil saline samples.</title>
        <authorList>
            <person name="Galisteo C."/>
            <person name="De La Haba R."/>
            <person name="Sanchez-Porro C."/>
            <person name="Ventosa A."/>
        </authorList>
    </citation>
    <scope>NUCLEOTIDE SEQUENCE</scope>
    <source>
        <strain evidence="1">3ASR75-54</strain>
    </source>
</reference>
<dbReference type="PANTHER" id="PTHR38451:SF1">
    <property type="entry name" value="TRNA (ADENINE(22)-N(1))-METHYLTRANSFERASE"/>
    <property type="match status" value="1"/>
</dbReference>
<dbReference type="GO" id="GO:0160105">
    <property type="term" value="F:tRNA (adenine(22)-N1)-methyltransferase activity"/>
    <property type="evidence" value="ECO:0007669"/>
    <property type="project" value="InterPro"/>
</dbReference>
<dbReference type="PANTHER" id="PTHR38451">
    <property type="entry name" value="TRNA (ADENINE(22)-N(1))-METHYLTRANSFERASE"/>
    <property type="match status" value="1"/>
</dbReference>
<dbReference type="SUPFAM" id="SSF53335">
    <property type="entry name" value="S-adenosyl-L-methionine-dependent methyltransferases"/>
    <property type="match status" value="1"/>
</dbReference>